<feature type="compositionally biased region" description="Polar residues" evidence="1">
    <location>
        <begin position="156"/>
        <end position="169"/>
    </location>
</feature>
<evidence type="ECO:0000256" key="1">
    <source>
        <dbReference type="SAM" id="MobiDB-lite"/>
    </source>
</evidence>
<dbReference type="AlphaFoldDB" id="A0A6P7GLD5"/>
<dbReference type="RefSeq" id="XP_028144585.1">
    <property type="nucleotide sequence ID" value="XM_028288784.1"/>
</dbReference>
<organism evidence="2">
    <name type="scientific">Diabrotica virgifera virgifera</name>
    <name type="common">western corn rootworm</name>
    <dbReference type="NCBI Taxonomy" id="50390"/>
    <lineage>
        <taxon>Eukaryota</taxon>
        <taxon>Metazoa</taxon>
        <taxon>Ecdysozoa</taxon>
        <taxon>Arthropoda</taxon>
        <taxon>Hexapoda</taxon>
        <taxon>Insecta</taxon>
        <taxon>Pterygota</taxon>
        <taxon>Neoptera</taxon>
        <taxon>Endopterygota</taxon>
        <taxon>Coleoptera</taxon>
        <taxon>Polyphaga</taxon>
        <taxon>Cucujiformia</taxon>
        <taxon>Chrysomeloidea</taxon>
        <taxon>Chrysomelidae</taxon>
        <taxon>Galerucinae</taxon>
        <taxon>Diabroticina</taxon>
        <taxon>Diabroticites</taxon>
        <taxon>Diabrotica</taxon>
    </lineage>
</organism>
<proteinExistence type="predicted"/>
<protein>
    <submittedName>
        <fullName evidence="2">Uncharacterized protein LOC114338198</fullName>
    </submittedName>
</protein>
<feature type="compositionally biased region" description="Basic and acidic residues" evidence="1">
    <location>
        <begin position="1"/>
        <end position="10"/>
    </location>
</feature>
<feature type="region of interest" description="Disordered" evidence="1">
    <location>
        <begin position="1"/>
        <end position="30"/>
    </location>
</feature>
<reference evidence="2" key="1">
    <citation type="submission" date="2025-08" db="UniProtKB">
        <authorList>
            <consortium name="RefSeq"/>
        </authorList>
    </citation>
    <scope>IDENTIFICATION</scope>
    <source>
        <tissue evidence="2">Whole insect</tissue>
    </source>
</reference>
<gene>
    <name evidence="2" type="primary">LOC114338198</name>
</gene>
<dbReference type="InParanoid" id="A0A6P7GLD5"/>
<name>A0A6P7GLD5_DIAVI</name>
<accession>A0A6P7GLD5</accession>
<feature type="non-terminal residue" evidence="2">
    <location>
        <position position="1"/>
    </location>
</feature>
<sequence length="169" mass="19228">EDETDTKIEVESLMSQLDSESSKENGNSYSYLDLLSSNNDKHKTVSKQLHTKLVVNDRNKKINMTETFGDVVSILEVLEEADKKSKHNIFDVKRVVDVSLEKSVMYDEEGKPLPKQQLYSFPCSVENTSLFHNRCTTNLKEQPEMGTDTGEKNDATRSSLCHKNSSNYK</sequence>
<evidence type="ECO:0000313" key="2">
    <source>
        <dbReference type="RefSeq" id="XP_028144585.1"/>
    </source>
</evidence>
<feature type="region of interest" description="Disordered" evidence="1">
    <location>
        <begin position="138"/>
        <end position="169"/>
    </location>
</feature>